<evidence type="ECO:0000256" key="1">
    <source>
        <dbReference type="SAM" id="MobiDB-lite"/>
    </source>
</evidence>
<dbReference type="EMBL" id="MK072511">
    <property type="protein sequence ID" value="AYV86634.1"/>
    <property type="molecule type" value="Genomic_DNA"/>
</dbReference>
<feature type="compositionally biased region" description="Basic and acidic residues" evidence="1">
    <location>
        <begin position="47"/>
        <end position="65"/>
    </location>
</feature>
<reference evidence="2" key="1">
    <citation type="submission" date="2018-10" db="EMBL/GenBank/DDBJ databases">
        <title>Hidden diversity of soil giant viruses.</title>
        <authorList>
            <person name="Schulz F."/>
            <person name="Alteio L."/>
            <person name="Goudeau D."/>
            <person name="Ryan E.M."/>
            <person name="Malmstrom R.R."/>
            <person name="Blanchard J."/>
            <person name="Woyke T."/>
        </authorList>
    </citation>
    <scope>NUCLEOTIDE SEQUENCE</scope>
    <source>
        <strain evidence="2">SYV1</strain>
    </source>
</reference>
<accession>A0A3G5AJ63</accession>
<organism evidence="2">
    <name type="scientific">Sylvanvirus sp</name>
    <dbReference type="NCBI Taxonomy" id="2487774"/>
    <lineage>
        <taxon>Viruses</taxon>
    </lineage>
</organism>
<protein>
    <submittedName>
        <fullName evidence="2">Uncharacterized protein</fullName>
    </submittedName>
</protein>
<name>A0A3G5AJ63_9VIRU</name>
<proteinExistence type="predicted"/>
<feature type="region of interest" description="Disordered" evidence="1">
    <location>
        <begin position="44"/>
        <end position="65"/>
    </location>
</feature>
<gene>
    <name evidence="2" type="ORF">Sylvanvirus5_2</name>
</gene>
<evidence type="ECO:0000313" key="2">
    <source>
        <dbReference type="EMBL" id="AYV86634.1"/>
    </source>
</evidence>
<sequence length="65" mass="7080">MDGFVTRTDVSVRAATVTATPEEGSDDRCMDLRNKVKVKAMMKMKTKRESGPGPDHDHDGAQGDT</sequence>